<dbReference type="PANTHER" id="PTHR42755">
    <property type="entry name" value="3-DEOXY-MANNO-OCTULOSONATE CYTIDYLYLTRANSFERASE"/>
    <property type="match status" value="1"/>
</dbReference>
<evidence type="ECO:0000256" key="2">
    <source>
        <dbReference type="ARBA" id="ARBA00012621"/>
    </source>
</evidence>
<dbReference type="GO" id="GO:0016740">
    <property type="term" value="F:transferase activity"/>
    <property type="evidence" value="ECO:0007669"/>
    <property type="project" value="UniProtKB-KW"/>
</dbReference>
<reference evidence="10" key="1">
    <citation type="journal article" date="2019" name="Int. J. Syst. Evol. Microbiol.">
        <title>The Global Catalogue of Microorganisms (GCM) 10K type strain sequencing project: providing services to taxonomists for standard genome sequencing and annotation.</title>
        <authorList>
            <consortium name="The Broad Institute Genomics Platform"/>
            <consortium name="The Broad Institute Genome Sequencing Center for Infectious Disease"/>
            <person name="Wu L."/>
            <person name="Ma J."/>
        </authorList>
    </citation>
    <scope>NUCLEOTIDE SEQUENCE [LARGE SCALE GENOMIC DNA]</scope>
    <source>
        <strain evidence="10">KCTC 52368</strain>
    </source>
</reference>
<evidence type="ECO:0000256" key="3">
    <source>
        <dbReference type="ARBA" id="ARBA00019077"/>
    </source>
</evidence>
<evidence type="ECO:0000256" key="4">
    <source>
        <dbReference type="ARBA" id="ARBA00022679"/>
    </source>
</evidence>
<keyword evidence="7" id="KW-1003">Cell membrane</keyword>
<evidence type="ECO:0000256" key="5">
    <source>
        <dbReference type="ARBA" id="ARBA00031445"/>
    </source>
</evidence>
<accession>A0ABW5N1E0</accession>
<dbReference type="Pfam" id="PF04413">
    <property type="entry name" value="Glycos_transf_N"/>
    <property type="match status" value="1"/>
</dbReference>
<keyword evidence="7" id="KW-0472">Membrane</keyword>
<dbReference type="EC" id="2.4.99.12" evidence="2 7"/>
<gene>
    <name evidence="9" type="ORF">ACFSQJ_16765</name>
</gene>
<organism evidence="9 10">
    <name type="scientific">Croceitalea marina</name>
    <dbReference type="NCBI Taxonomy" id="1775166"/>
    <lineage>
        <taxon>Bacteria</taxon>
        <taxon>Pseudomonadati</taxon>
        <taxon>Bacteroidota</taxon>
        <taxon>Flavobacteriia</taxon>
        <taxon>Flavobacteriales</taxon>
        <taxon>Flavobacteriaceae</taxon>
        <taxon>Croceitalea</taxon>
    </lineage>
</organism>
<sequence length="411" mass="46787">MHALYSFLVHIAWFFLKLIALIKPKIKLFVDGRKNVFSDLSDSITSTDKVIWMHVASLGEYEQGLPILQKLKRLYPNHKLLLTFFSPSGYEVKKNTPFADIVTYLPLDTITNAKRFIKQVNPKMAIFIKYEIWPNYLNTLKKNKVPTFLASALFSKKQVYFKWYGSFMRKSLKAFDHFFVQDSNSKKALNSIGFNNVTVSGDTRFDRVSEILDQNNELDFMNAFKQNKFCVVVGSSWPEDEKIIADFINTSAEDIKFVIAPHDIKNEHLKSLTERLTKKTACYSQRESKPLENYDVLIIDTIGLLTKIYSYADMAYVGGGFKTGLHNTLEPAVFGIPIIIGPNYSGFKEAEDLVNSGGVLSIKNEVEFLKTINNLLTNESLMKSTGKINSKYVSSNTGATIKFLNHIDPRI</sequence>
<dbReference type="Gene3D" id="3.40.50.2000">
    <property type="entry name" value="Glycogen Phosphorylase B"/>
    <property type="match status" value="1"/>
</dbReference>
<evidence type="ECO:0000313" key="9">
    <source>
        <dbReference type="EMBL" id="MFD2588586.1"/>
    </source>
</evidence>
<protein>
    <recommendedName>
        <fullName evidence="3 7">3-deoxy-D-manno-octulosonic acid transferase</fullName>
        <shortName evidence="7">Kdo transferase</shortName>
        <ecNumber evidence="2 7">2.4.99.12</ecNumber>
    </recommendedName>
    <alternativeName>
        <fullName evidence="5 7">Lipid IV(A) 3-deoxy-D-manno-octulosonic acid transferase</fullName>
    </alternativeName>
</protein>
<dbReference type="SUPFAM" id="SSF53756">
    <property type="entry name" value="UDP-Glycosyltransferase/glycogen phosphorylase"/>
    <property type="match status" value="1"/>
</dbReference>
<evidence type="ECO:0000313" key="10">
    <source>
        <dbReference type="Proteomes" id="UP001597526"/>
    </source>
</evidence>
<dbReference type="InterPro" id="IPR007507">
    <property type="entry name" value="Glycos_transf_N"/>
</dbReference>
<dbReference type="Gene3D" id="3.40.50.11720">
    <property type="entry name" value="3-Deoxy-D-manno-octulosonic-acid transferase, N-terminal domain"/>
    <property type="match status" value="1"/>
</dbReference>
<name>A0ABW5N1E0_9FLAO</name>
<proteinExistence type="inferred from homology"/>
<comment type="function">
    <text evidence="7">Involved in lipopolysaccharide (LPS) biosynthesis. Catalyzes the transfer of 3-deoxy-D-manno-octulosonate (Kdo) residue(s) from CMP-Kdo to lipid IV(A), the tetraacyldisaccharide-1,4'-bisphosphate precursor of lipid A.</text>
</comment>
<keyword evidence="4 7" id="KW-0808">Transferase</keyword>
<comment type="subcellular location">
    <subcellularLocation>
        <location evidence="7">Cell membrane</location>
    </subcellularLocation>
</comment>
<evidence type="ECO:0000256" key="7">
    <source>
        <dbReference type="RuleBase" id="RU365103"/>
    </source>
</evidence>
<comment type="similarity">
    <text evidence="7">Belongs to the glycosyltransferase group 1 family.</text>
</comment>
<keyword evidence="7" id="KW-0448">Lipopolysaccharide biosynthesis</keyword>
<dbReference type="InterPro" id="IPR039901">
    <property type="entry name" value="Kdotransferase"/>
</dbReference>
<comment type="caution">
    <text evidence="9">The sequence shown here is derived from an EMBL/GenBank/DDBJ whole genome shotgun (WGS) entry which is preliminary data.</text>
</comment>
<dbReference type="Proteomes" id="UP001597526">
    <property type="component" value="Unassembled WGS sequence"/>
</dbReference>
<feature type="domain" description="3-deoxy-D-manno-octulosonic-acid transferase N-terminal" evidence="8">
    <location>
        <begin position="45"/>
        <end position="206"/>
    </location>
</feature>
<evidence type="ECO:0000256" key="6">
    <source>
        <dbReference type="ARBA" id="ARBA00049183"/>
    </source>
</evidence>
<dbReference type="EMBL" id="JBHULB010000080">
    <property type="protein sequence ID" value="MFD2588586.1"/>
    <property type="molecule type" value="Genomic_DNA"/>
</dbReference>
<evidence type="ECO:0000259" key="8">
    <source>
        <dbReference type="Pfam" id="PF04413"/>
    </source>
</evidence>
<dbReference type="PANTHER" id="PTHR42755:SF1">
    <property type="entry name" value="3-DEOXY-D-MANNO-OCTULOSONIC ACID TRANSFERASE, MITOCHONDRIAL-RELATED"/>
    <property type="match status" value="1"/>
</dbReference>
<dbReference type="RefSeq" id="WP_377768080.1">
    <property type="nucleotide sequence ID" value="NZ_JBHULB010000080.1"/>
</dbReference>
<keyword evidence="10" id="KW-1185">Reference proteome</keyword>
<dbReference type="InterPro" id="IPR038107">
    <property type="entry name" value="Glycos_transf_N_sf"/>
</dbReference>
<comment type="catalytic activity">
    <reaction evidence="6 7">
        <text>lipid IVA (E. coli) + CMP-3-deoxy-beta-D-manno-octulosonate = alpha-Kdo-(2-&gt;6)-lipid IVA (E. coli) + CMP + H(+)</text>
        <dbReference type="Rhea" id="RHEA:28066"/>
        <dbReference type="ChEBI" id="CHEBI:15378"/>
        <dbReference type="ChEBI" id="CHEBI:58603"/>
        <dbReference type="ChEBI" id="CHEBI:60364"/>
        <dbReference type="ChEBI" id="CHEBI:60377"/>
        <dbReference type="ChEBI" id="CHEBI:85987"/>
        <dbReference type="EC" id="2.4.99.12"/>
    </reaction>
</comment>
<comment type="pathway">
    <text evidence="1 7">Bacterial outer membrane biogenesis; LPS core biosynthesis.</text>
</comment>
<evidence type="ECO:0000256" key="1">
    <source>
        <dbReference type="ARBA" id="ARBA00004713"/>
    </source>
</evidence>